<feature type="region of interest" description="Disordered" evidence="1">
    <location>
        <begin position="285"/>
        <end position="307"/>
    </location>
</feature>
<evidence type="ECO:0000313" key="3">
    <source>
        <dbReference type="Proteomes" id="UP000030693"/>
    </source>
</evidence>
<protein>
    <submittedName>
        <fullName evidence="2">Uncharacterized protein</fullName>
    </submittedName>
</protein>
<keyword evidence="3" id="KW-1185">Reference proteome</keyword>
<name>A0A058ZCF0_FONAL</name>
<organism evidence="2">
    <name type="scientific">Fonticula alba</name>
    <name type="common">Slime mold</name>
    <dbReference type="NCBI Taxonomy" id="691883"/>
    <lineage>
        <taxon>Eukaryota</taxon>
        <taxon>Rotosphaerida</taxon>
        <taxon>Fonticulaceae</taxon>
        <taxon>Fonticula</taxon>
    </lineage>
</organism>
<reference evidence="2" key="1">
    <citation type="submission" date="2013-04" db="EMBL/GenBank/DDBJ databases">
        <title>The Genome Sequence of Fonticula alba ATCC 38817.</title>
        <authorList>
            <consortium name="The Broad Institute Genomics Platform"/>
            <person name="Russ C."/>
            <person name="Cuomo C."/>
            <person name="Burger G."/>
            <person name="Gray M.W."/>
            <person name="Holland P.W.H."/>
            <person name="King N."/>
            <person name="Lang F.B.F."/>
            <person name="Roger A.J."/>
            <person name="Ruiz-Trillo I."/>
            <person name="Brown M."/>
            <person name="Walker B."/>
            <person name="Young S."/>
            <person name="Zeng Q."/>
            <person name="Gargeya S."/>
            <person name="Fitzgerald M."/>
            <person name="Haas B."/>
            <person name="Abouelleil A."/>
            <person name="Allen A.W."/>
            <person name="Alvarado L."/>
            <person name="Arachchi H.M."/>
            <person name="Berlin A.M."/>
            <person name="Chapman S.B."/>
            <person name="Gainer-Dewar J."/>
            <person name="Goldberg J."/>
            <person name="Griggs A."/>
            <person name="Gujja S."/>
            <person name="Hansen M."/>
            <person name="Howarth C."/>
            <person name="Imamovic A."/>
            <person name="Ireland A."/>
            <person name="Larimer J."/>
            <person name="McCowan C."/>
            <person name="Murphy C."/>
            <person name="Pearson M."/>
            <person name="Poon T.W."/>
            <person name="Priest M."/>
            <person name="Roberts A."/>
            <person name="Saif S."/>
            <person name="Shea T."/>
            <person name="Sisk P."/>
            <person name="Sykes S."/>
            <person name="Wortman J."/>
            <person name="Nusbaum C."/>
            <person name="Birren B."/>
        </authorList>
    </citation>
    <scope>NUCLEOTIDE SEQUENCE [LARGE SCALE GENOMIC DNA]</scope>
    <source>
        <strain evidence="2">ATCC 38817</strain>
    </source>
</reference>
<evidence type="ECO:0000313" key="2">
    <source>
        <dbReference type="EMBL" id="KCV71112.1"/>
    </source>
</evidence>
<dbReference type="AlphaFoldDB" id="A0A058ZCF0"/>
<accession>A0A058ZCF0</accession>
<dbReference type="Proteomes" id="UP000030693">
    <property type="component" value="Unassembled WGS sequence"/>
</dbReference>
<dbReference type="EMBL" id="KB932203">
    <property type="protein sequence ID" value="KCV71112.1"/>
    <property type="molecule type" value="Genomic_DNA"/>
</dbReference>
<evidence type="ECO:0000256" key="1">
    <source>
        <dbReference type="SAM" id="MobiDB-lite"/>
    </source>
</evidence>
<proteinExistence type="predicted"/>
<dbReference type="RefSeq" id="XP_009494235.1">
    <property type="nucleotide sequence ID" value="XM_009495960.1"/>
</dbReference>
<dbReference type="GeneID" id="20526788"/>
<sequence>MLSALASLPGTVVLLLLGYTVHAWGFLSQVLLTVLPHSAESVLAAIVPVLHRARQAAAFLIMPDVRTALGPERLLLGTLFPPTALVQAPAADLARVKGLGFRPQPGVAALADTLLMALPLEEGPVVAVVCTAHRTPRALVVHLAELVGAIGGRRPPRLFLLELDPLSTAVTGYLLARLGLAGRVVVLTGPLEGSLLRMQAEHGVSSIDLLLLPGMCDAALADMDVLFARPAGDSPVHDLALLNGCECVACQPCGRCADVVGPSLARLIGHFPLLGFLCPHRGSPGPGGQAAGRPGEASSADTRTFSR</sequence>
<gene>
    <name evidence="2" type="ORF">H696_02063</name>
</gene>